<evidence type="ECO:0000259" key="6">
    <source>
        <dbReference type="PROSITE" id="PS50893"/>
    </source>
</evidence>
<dbReference type="SUPFAM" id="SSF52540">
    <property type="entry name" value="P-loop containing nucleoside triphosphate hydrolases"/>
    <property type="match status" value="1"/>
</dbReference>
<dbReference type="GO" id="GO:0005886">
    <property type="term" value="C:plasma membrane"/>
    <property type="evidence" value="ECO:0007669"/>
    <property type="project" value="UniProtKB-SubCell"/>
</dbReference>
<proteinExistence type="predicted"/>
<reference evidence="7 8" key="1">
    <citation type="submission" date="2016-06" db="EMBL/GenBank/DDBJ databases">
        <authorList>
            <person name="Kjaerup R.B."/>
            <person name="Dalgaard T.S."/>
            <person name="Juul-Madsen H.R."/>
        </authorList>
    </citation>
    <scope>NUCLEOTIDE SEQUENCE [LARGE SCALE GENOMIC DNA]</scope>
    <source>
        <strain evidence="7 8">DSM 45248</strain>
    </source>
</reference>
<evidence type="ECO:0000256" key="2">
    <source>
        <dbReference type="ARBA" id="ARBA00022448"/>
    </source>
</evidence>
<dbReference type="Pfam" id="PF00005">
    <property type="entry name" value="ABC_tran"/>
    <property type="match status" value="1"/>
</dbReference>
<dbReference type="GO" id="GO:0046677">
    <property type="term" value="P:response to antibiotic"/>
    <property type="evidence" value="ECO:0007669"/>
    <property type="project" value="UniProtKB-KW"/>
</dbReference>
<dbReference type="PROSITE" id="PS50893">
    <property type="entry name" value="ABC_TRANSPORTER_2"/>
    <property type="match status" value="1"/>
</dbReference>
<name>A0A1A9A024_9ACTN</name>
<dbReference type="EMBL" id="LT594324">
    <property type="protein sequence ID" value="SBT49758.1"/>
    <property type="molecule type" value="Genomic_DNA"/>
</dbReference>
<evidence type="ECO:0000313" key="8">
    <source>
        <dbReference type="Proteomes" id="UP000198765"/>
    </source>
</evidence>
<gene>
    <name evidence="7" type="ORF">GA0070621_3539</name>
</gene>
<keyword evidence="3" id="KW-0547">Nucleotide-binding</keyword>
<evidence type="ECO:0000256" key="3">
    <source>
        <dbReference type="ARBA" id="ARBA00022741"/>
    </source>
</evidence>
<dbReference type="Gene3D" id="3.40.50.300">
    <property type="entry name" value="P-loop containing nucleotide triphosphate hydrolases"/>
    <property type="match status" value="1"/>
</dbReference>
<dbReference type="PATRIC" id="fig|299146.4.peg.3669"/>
<dbReference type="SMART" id="SM00382">
    <property type="entry name" value="AAA"/>
    <property type="match status" value="1"/>
</dbReference>
<keyword evidence="4 7" id="KW-0067">ATP-binding</keyword>
<dbReference type="PANTHER" id="PTHR42711">
    <property type="entry name" value="ABC TRANSPORTER ATP-BINDING PROTEIN"/>
    <property type="match status" value="1"/>
</dbReference>
<feature type="domain" description="ABC transporter" evidence="6">
    <location>
        <begin position="11"/>
        <end position="248"/>
    </location>
</feature>
<keyword evidence="5" id="KW-0046">Antibiotic resistance</keyword>
<dbReference type="InterPro" id="IPR003593">
    <property type="entry name" value="AAA+_ATPase"/>
</dbReference>
<sequence>MSEYAIEAAGLRRTYRSRTGWLRPQRREVEAVRGVDLTVGNGELFGLLGPNGAGKTTTIKLLNTLLIPTAGTARICGHDVVTQTREVRRRIGYVFGGDRGLYDRLSARDNLRYFAELYGVPGREQKRRIAELLALVRLDGRENERVEGYSRGMRQRLHIARGLLHRPRVLFLDEPSIGVDPVAARELRQTVSDLAATGTTVLLTTHYMAEADELCDRIAVIAGGRIQALGTPAELRHHADGRQVLEVEAYGVTDAQLAAVHALPGVREASVTVTGAAQVLTVQSDAGVDVQADVLRELDGVRLGRVSARQPTLEDAYVAIVNRVDTTPRPVRAVPA</sequence>
<dbReference type="AlphaFoldDB" id="A0A1A9A024"/>
<dbReference type="InterPro" id="IPR003439">
    <property type="entry name" value="ABC_transporter-like_ATP-bd"/>
</dbReference>
<evidence type="ECO:0000256" key="4">
    <source>
        <dbReference type="ARBA" id="ARBA00022840"/>
    </source>
</evidence>
<evidence type="ECO:0000313" key="7">
    <source>
        <dbReference type="EMBL" id="SBT49758.1"/>
    </source>
</evidence>
<dbReference type="InterPro" id="IPR027417">
    <property type="entry name" value="P-loop_NTPase"/>
</dbReference>
<comment type="subcellular location">
    <subcellularLocation>
        <location evidence="1">Cell membrane</location>
        <topology evidence="1">Peripheral membrane protein</topology>
    </subcellularLocation>
</comment>
<accession>A0A1A9A024</accession>
<dbReference type="GO" id="GO:0005524">
    <property type="term" value="F:ATP binding"/>
    <property type="evidence" value="ECO:0007669"/>
    <property type="project" value="UniProtKB-KW"/>
</dbReference>
<evidence type="ECO:0000256" key="5">
    <source>
        <dbReference type="ARBA" id="ARBA00023251"/>
    </source>
</evidence>
<dbReference type="GO" id="GO:0016887">
    <property type="term" value="F:ATP hydrolysis activity"/>
    <property type="evidence" value="ECO:0007669"/>
    <property type="project" value="InterPro"/>
</dbReference>
<organism evidence="7 8">
    <name type="scientific">Micromonospora narathiwatensis</name>
    <dbReference type="NCBI Taxonomy" id="299146"/>
    <lineage>
        <taxon>Bacteria</taxon>
        <taxon>Bacillati</taxon>
        <taxon>Actinomycetota</taxon>
        <taxon>Actinomycetes</taxon>
        <taxon>Micromonosporales</taxon>
        <taxon>Micromonosporaceae</taxon>
        <taxon>Micromonospora</taxon>
    </lineage>
</organism>
<evidence type="ECO:0000256" key="1">
    <source>
        <dbReference type="ARBA" id="ARBA00004202"/>
    </source>
</evidence>
<dbReference type="PANTHER" id="PTHR42711:SF18">
    <property type="entry name" value="ABC TRANSPORTER, ATP-BINDING PROTEIN"/>
    <property type="match status" value="1"/>
</dbReference>
<keyword evidence="8" id="KW-1185">Reference proteome</keyword>
<protein>
    <submittedName>
        <fullName evidence="7">ABC-2 type transport system ATP-binding protein</fullName>
    </submittedName>
</protein>
<dbReference type="RefSeq" id="WP_091197067.1">
    <property type="nucleotide sequence ID" value="NZ_LT594324.1"/>
</dbReference>
<dbReference type="OrthoDB" id="9804819at2"/>
<keyword evidence="2" id="KW-0813">Transport</keyword>
<dbReference type="InterPro" id="IPR050763">
    <property type="entry name" value="ABC_transporter_ATP-binding"/>
</dbReference>
<dbReference type="Proteomes" id="UP000198765">
    <property type="component" value="Chromosome I"/>
</dbReference>